<dbReference type="InterPro" id="IPR055769">
    <property type="entry name" value="DUF7345"/>
</dbReference>
<keyword evidence="1" id="KW-0812">Transmembrane</keyword>
<dbReference type="RefSeq" id="WP_260593085.1">
    <property type="nucleotide sequence ID" value="NZ_CP104003.1"/>
</dbReference>
<evidence type="ECO:0000259" key="2">
    <source>
        <dbReference type="Pfam" id="PF24036"/>
    </source>
</evidence>
<evidence type="ECO:0000313" key="3">
    <source>
        <dbReference type="EMBL" id="UWM54091.1"/>
    </source>
</evidence>
<keyword evidence="1" id="KW-1133">Transmembrane helix</keyword>
<protein>
    <recommendedName>
        <fullName evidence="2">DUF7345 domain-containing protein</fullName>
    </recommendedName>
</protein>
<accession>A0A9E7U7Y8</accession>
<evidence type="ECO:0000256" key="1">
    <source>
        <dbReference type="SAM" id="Phobius"/>
    </source>
</evidence>
<dbReference type="GeneID" id="74944450"/>
<dbReference type="KEGG" id="ssai:N0B31_18470"/>
<evidence type="ECO:0000313" key="4">
    <source>
        <dbReference type="Proteomes" id="UP001057580"/>
    </source>
</evidence>
<reference evidence="3" key="1">
    <citation type="submission" date="2022-09" db="EMBL/GenBank/DDBJ databases">
        <title>Diverse halophilic archaea isolated from saline environments.</title>
        <authorList>
            <person name="Cui H.-L."/>
        </authorList>
    </citation>
    <scope>NUCLEOTIDE SEQUENCE</scope>
    <source>
        <strain evidence="3">ZS-35-S2</strain>
    </source>
</reference>
<dbReference type="EMBL" id="CP104003">
    <property type="protein sequence ID" value="UWM54091.1"/>
    <property type="molecule type" value="Genomic_DNA"/>
</dbReference>
<feature type="domain" description="DUF7345" evidence="2">
    <location>
        <begin position="32"/>
        <end position="158"/>
    </location>
</feature>
<proteinExistence type="predicted"/>
<dbReference type="AlphaFoldDB" id="A0A9E7U7Y8"/>
<name>A0A9E7U7Y8_9EURY</name>
<keyword evidence="1" id="KW-0472">Membrane</keyword>
<gene>
    <name evidence="3" type="ORF">N0B31_18470</name>
</gene>
<keyword evidence="4" id="KW-1185">Reference proteome</keyword>
<feature type="transmembrane region" description="Helical" evidence="1">
    <location>
        <begin position="203"/>
        <end position="225"/>
    </location>
</feature>
<dbReference type="Pfam" id="PF24036">
    <property type="entry name" value="DUF7345"/>
    <property type="match status" value="1"/>
</dbReference>
<organism evidence="3 4">
    <name type="scientific">Salinirubellus salinus</name>
    <dbReference type="NCBI Taxonomy" id="1364945"/>
    <lineage>
        <taxon>Archaea</taxon>
        <taxon>Methanobacteriati</taxon>
        <taxon>Methanobacteriota</taxon>
        <taxon>Stenosarchaea group</taxon>
        <taxon>Halobacteria</taxon>
        <taxon>Halobacteriales</taxon>
        <taxon>Natronomonadaceae</taxon>
        <taxon>Salinirubellus</taxon>
    </lineage>
</organism>
<sequence>MRALSAWLALTCLLAAAVAPAGAVHDTGHTFEVSLESDGDATLTVERTYELSVPAERQRFESLRTNDSARAARVEAFTTRLEDGAATVRESTERDPAVGGAGVEFAAANGTGTVTLTAPVSGLARVEPRAVVLTQPFASPSFALAANETLVVHGPEGYVRGALRPSPDIARRNSALWGHGSDLSGFAARFEQPPTPTPTPAGWGAFSGAALFALVPAGLVAATVLRRGDG</sequence>
<dbReference type="Proteomes" id="UP001057580">
    <property type="component" value="Chromosome"/>
</dbReference>